<feature type="transmembrane region" description="Helical" evidence="1">
    <location>
        <begin position="141"/>
        <end position="169"/>
    </location>
</feature>
<dbReference type="KEGG" id="prf:PeribacterA2_0090"/>
<keyword evidence="1" id="KW-1133">Transmembrane helix</keyword>
<dbReference type="STRING" id="1735162.PeribacterB2_0090"/>
<evidence type="ECO:0000256" key="1">
    <source>
        <dbReference type="SAM" id="Phobius"/>
    </source>
</evidence>
<dbReference type="Proteomes" id="UP000069135">
    <property type="component" value="Chromosome"/>
</dbReference>
<gene>
    <name evidence="2" type="ORF">PeribacterD1_0090</name>
</gene>
<evidence type="ECO:0000313" key="2">
    <source>
        <dbReference type="EMBL" id="ALM12793.1"/>
    </source>
</evidence>
<feature type="transmembrane region" description="Helical" evidence="1">
    <location>
        <begin position="226"/>
        <end position="250"/>
    </location>
</feature>
<dbReference type="Pfam" id="PF06182">
    <property type="entry name" value="ABC2_membrane_6"/>
    <property type="match status" value="1"/>
</dbReference>
<accession>A0A0S1STS7</accession>
<organism evidence="2 3">
    <name type="scientific">Candidatus Peribacter riflensis</name>
    <dbReference type="NCBI Taxonomy" id="1735162"/>
    <lineage>
        <taxon>Bacteria</taxon>
        <taxon>Candidatus Peregrinibacteriota</taxon>
        <taxon>Candidatus Peribacteria</taxon>
        <taxon>Candidatus Peribacterales</taxon>
        <taxon>Candidatus Peribacteraceae</taxon>
        <taxon>Candidatus Peribacter</taxon>
    </lineage>
</organism>
<accession>A0A0S1SIL8</accession>
<dbReference type="EMBL" id="CP013065">
    <property type="protein sequence ID" value="ALM12793.1"/>
    <property type="molecule type" value="Genomic_DNA"/>
</dbReference>
<accession>A0A0S1SGZ6</accession>
<protein>
    <submittedName>
        <fullName evidence="2">ABC-2 type transport system permease protein</fullName>
    </submittedName>
</protein>
<dbReference type="PANTHER" id="PTHR36832">
    <property type="entry name" value="SLR1174 PROTEIN-RELATED"/>
    <property type="match status" value="1"/>
</dbReference>
<name>A0A0S1SGZ6_9BACT</name>
<feature type="transmembrane region" description="Helical" evidence="1">
    <location>
        <begin position="99"/>
        <end position="129"/>
    </location>
</feature>
<proteinExistence type="predicted"/>
<keyword evidence="1" id="KW-0812">Transmembrane</keyword>
<keyword evidence="1" id="KW-0472">Membrane</keyword>
<accession>A0A0S1SQH2</accession>
<reference evidence="3" key="1">
    <citation type="submission" date="2015-10" db="EMBL/GenBank/DDBJ databases">
        <title>Analysis of five complete genome sequences for members of the class Peribacteria in the recently recognized Peregrinibacteria bacterial phylum.</title>
        <authorList>
            <person name="Anantharaman K."/>
            <person name="Brown C.T."/>
            <person name="Burstein D."/>
            <person name="Castelle C.J."/>
            <person name="Probst A.J."/>
            <person name="Thomas B.C."/>
            <person name="Williams K.H."/>
            <person name="Banfield J.F."/>
        </authorList>
    </citation>
    <scope>NUCLEOTIDE SEQUENCE [LARGE SCALE GENOMIC DNA]</scope>
</reference>
<accession>A0A0S1SGR5</accession>
<evidence type="ECO:0000313" key="3">
    <source>
        <dbReference type="Proteomes" id="UP000069135"/>
    </source>
</evidence>
<feature type="transmembrane region" description="Helical" evidence="1">
    <location>
        <begin position="176"/>
        <end position="200"/>
    </location>
</feature>
<feature type="transmembrane region" description="Helical" evidence="1">
    <location>
        <begin position="58"/>
        <end position="78"/>
    </location>
</feature>
<dbReference type="InterPro" id="IPR010390">
    <property type="entry name" value="ABC-2_transporter-like"/>
</dbReference>
<dbReference type="AlphaFoldDB" id="A0A0S1SGZ6"/>
<reference evidence="2 3" key="2">
    <citation type="journal article" date="2016" name="PeerJ">
        <title>Analysis of five complete genome sequences for members of the class Peribacteria in the recently recognized Peregrinibacteria bacterial phylum.</title>
        <authorList>
            <person name="Anantharaman K."/>
            <person name="Brown C.T."/>
            <person name="Burstein D."/>
            <person name="Castelle C.J."/>
            <person name="Probst A.J."/>
            <person name="Thomas B.C."/>
            <person name="Williams K.H."/>
            <person name="Banfield J.F."/>
        </authorList>
    </citation>
    <scope>NUCLEOTIDE SEQUENCE [LARGE SCALE GENOMIC DNA]</scope>
    <source>
        <strain evidence="2">RIFOXYD1_FULL_PER-ii_59_16</strain>
    </source>
</reference>
<sequence>MLASTISVHLQQKLLHREFWLQLFLERILPLTIPLLAWKAIFDHAQADSLGGWAENDMIAYYLLVFIIGIFTDIQFHYEMSSMVHMGTLNQWLIRPLTFLETTVSIILSRIVLLLIPALTALLLCLWIFPSVFAELSFASLINAIIVMPLSLVLFSLLSTAVGMCAFWVIKTDSIFALVMLILEFFGGRLLPLDLLPAWLEHISRVLPLRFGISGPVDAILHPQSAALSALLLGQALWSILLFGLVILLWRAGIRRYDAVGG</sequence>
<dbReference type="PANTHER" id="PTHR36832:SF1">
    <property type="entry name" value="SLR1174 PROTEIN"/>
    <property type="match status" value="1"/>
</dbReference>